<comment type="similarity">
    <text evidence="1">Belongs to the OSBP family.</text>
</comment>
<organism evidence="5 6">
    <name type="scientific">Toxocara canis</name>
    <name type="common">Canine roundworm</name>
    <dbReference type="NCBI Taxonomy" id="6265"/>
    <lineage>
        <taxon>Eukaryota</taxon>
        <taxon>Metazoa</taxon>
        <taxon>Ecdysozoa</taxon>
        <taxon>Nematoda</taxon>
        <taxon>Chromadorea</taxon>
        <taxon>Rhabditida</taxon>
        <taxon>Spirurina</taxon>
        <taxon>Ascaridomorpha</taxon>
        <taxon>Ascaridoidea</taxon>
        <taxon>Toxocaridae</taxon>
        <taxon>Toxocara</taxon>
    </lineage>
</organism>
<comment type="caution">
    <text evidence="5">The sequence shown here is derived from an EMBL/GenBank/DDBJ whole genome shotgun (WGS) entry which is preliminary data.</text>
</comment>
<dbReference type="PANTHER" id="PTHR10972">
    <property type="entry name" value="OXYSTEROL-BINDING PROTEIN-RELATED"/>
    <property type="match status" value="1"/>
</dbReference>
<dbReference type="GO" id="GO:0015485">
    <property type="term" value="F:cholesterol binding"/>
    <property type="evidence" value="ECO:0007669"/>
    <property type="project" value="TreeGrafter"/>
</dbReference>
<dbReference type="PANTHER" id="PTHR10972:SF102">
    <property type="entry name" value="OXYSTEROL-BINDING PROTEIN"/>
    <property type="match status" value="1"/>
</dbReference>
<keyword evidence="2" id="KW-0175">Coiled coil</keyword>
<dbReference type="Pfam" id="PF01237">
    <property type="entry name" value="Oxysterol_BP"/>
    <property type="match status" value="1"/>
</dbReference>
<dbReference type="EMBL" id="JPKZ01022803">
    <property type="protein sequence ID" value="KHN71057.1"/>
    <property type="molecule type" value="Genomic_DNA"/>
</dbReference>
<dbReference type="InterPro" id="IPR037239">
    <property type="entry name" value="OSBP_sf"/>
</dbReference>
<evidence type="ECO:0000256" key="4">
    <source>
        <dbReference type="SAM" id="Phobius"/>
    </source>
</evidence>
<evidence type="ECO:0000256" key="3">
    <source>
        <dbReference type="SAM" id="MobiDB-lite"/>
    </source>
</evidence>
<reference evidence="5 6" key="1">
    <citation type="submission" date="2014-11" db="EMBL/GenBank/DDBJ databases">
        <title>Genetic blueprint of the zoonotic pathogen Toxocara canis.</title>
        <authorList>
            <person name="Zhu X.-Q."/>
            <person name="Korhonen P.K."/>
            <person name="Cai H."/>
            <person name="Young N.D."/>
            <person name="Nejsum P."/>
            <person name="von Samson-Himmelstjerna G."/>
            <person name="Boag P.R."/>
            <person name="Tan P."/>
            <person name="Li Q."/>
            <person name="Min J."/>
            <person name="Yang Y."/>
            <person name="Wang X."/>
            <person name="Fang X."/>
            <person name="Hall R.S."/>
            <person name="Hofmann A."/>
            <person name="Sternberg P.W."/>
            <person name="Jex A.R."/>
            <person name="Gasser R.B."/>
        </authorList>
    </citation>
    <scope>NUCLEOTIDE SEQUENCE [LARGE SCALE GENOMIC DNA]</scope>
    <source>
        <strain evidence="5">PN_DK_2014</strain>
    </source>
</reference>
<dbReference type="GO" id="GO:0005829">
    <property type="term" value="C:cytosol"/>
    <property type="evidence" value="ECO:0007669"/>
    <property type="project" value="TreeGrafter"/>
</dbReference>
<keyword evidence="6" id="KW-1185">Reference proteome</keyword>
<name>A0A0B2UPJ2_TOXCA</name>
<dbReference type="OrthoDB" id="10053431at2759"/>
<feature type="transmembrane region" description="Helical" evidence="4">
    <location>
        <begin position="399"/>
        <end position="418"/>
    </location>
</feature>
<evidence type="ECO:0000256" key="2">
    <source>
        <dbReference type="SAM" id="Coils"/>
    </source>
</evidence>
<dbReference type="AlphaFoldDB" id="A0A0B2UPJ2"/>
<evidence type="ECO:0000313" key="5">
    <source>
        <dbReference type="EMBL" id="KHN71057.1"/>
    </source>
</evidence>
<keyword evidence="4" id="KW-0812">Transmembrane</keyword>
<dbReference type="SUPFAM" id="SSF144000">
    <property type="entry name" value="Oxysterol-binding protein-like"/>
    <property type="match status" value="1"/>
</dbReference>
<gene>
    <name evidence="5" type="primary">OSBPL8</name>
    <name evidence="5" type="ORF">Tcan_02557</name>
</gene>
<keyword evidence="4" id="KW-0472">Membrane</keyword>
<dbReference type="Proteomes" id="UP000031036">
    <property type="component" value="Unassembled WGS sequence"/>
</dbReference>
<feature type="region of interest" description="Disordered" evidence="3">
    <location>
        <begin position="322"/>
        <end position="351"/>
    </location>
</feature>
<protein>
    <submittedName>
        <fullName evidence="5">Oxysterol-binding protein-related protein 8</fullName>
    </submittedName>
</protein>
<evidence type="ECO:0000313" key="6">
    <source>
        <dbReference type="Proteomes" id="UP000031036"/>
    </source>
</evidence>
<feature type="coiled-coil region" evidence="2">
    <location>
        <begin position="367"/>
        <end position="394"/>
    </location>
</feature>
<dbReference type="GO" id="GO:0016020">
    <property type="term" value="C:membrane"/>
    <property type="evidence" value="ECO:0007669"/>
    <property type="project" value="TreeGrafter"/>
</dbReference>
<dbReference type="Gene3D" id="2.40.160.120">
    <property type="match status" value="1"/>
</dbReference>
<accession>A0A0B2UPJ2</accession>
<dbReference type="Gene3D" id="3.30.70.3490">
    <property type="match status" value="1"/>
</dbReference>
<evidence type="ECO:0000256" key="1">
    <source>
        <dbReference type="ARBA" id="ARBA00008842"/>
    </source>
</evidence>
<proteinExistence type="inferred from homology"/>
<sequence>MHGVNCRAAAEDDPLARMTKIIKFYLSGFYKKPKGLKKPYNPILGEMFRCKWEHPDGSTTFYVAEQVSHHPPISSLFVTNRRVGFNISGTILAKSKYYGNSLSAMMLGSIRIVLLARGETYTVTLPYANCKGIMIGTLSMEYGGQVKIESNRTAYVCTIDFKLKPFLGGVMNVVCGAIKLGKETLTQINGTWDGEITVTTQNGKKSVLWAPTKEVIKQRLPRYEIPLDAQGEWESKKLWLKVSEAIARDDQTAATAEKSILEEAQRARAKTSPHHKPRFFRLDPLSKNYEYLYADYRPWDNNNDVKQVEFDFIIRTKSKHGTFTRSPAPIRANRLSRDRSDDSDSTVASRRRRRSKRRTLFCEEDHLQQLQDTLDRSVQALQRIEGRVESLENVLGKRILLIFLLVTLLQSLVLTLFFKRS</sequence>
<dbReference type="OMA" id="RYDYPNG"/>
<keyword evidence="4" id="KW-1133">Transmembrane helix</keyword>
<dbReference type="STRING" id="6265.A0A0B2UPJ2"/>
<dbReference type="GO" id="GO:0032541">
    <property type="term" value="C:cortical endoplasmic reticulum"/>
    <property type="evidence" value="ECO:0007669"/>
    <property type="project" value="TreeGrafter"/>
</dbReference>
<dbReference type="InterPro" id="IPR000648">
    <property type="entry name" value="Oxysterol-bd"/>
</dbReference>